<evidence type="ECO:0000313" key="1">
    <source>
        <dbReference type="EMBL" id="PJO75614.1"/>
    </source>
</evidence>
<dbReference type="Gene3D" id="3.40.50.300">
    <property type="entry name" value="P-loop containing nucleotide triphosphate hydrolases"/>
    <property type="match status" value="1"/>
</dbReference>
<comment type="caution">
    <text evidence="1">The sequence shown here is derived from an EMBL/GenBank/DDBJ whole genome shotgun (WGS) entry which is preliminary data.</text>
</comment>
<dbReference type="SUPFAM" id="SSF52540">
    <property type="entry name" value="P-loop containing nucleoside triphosphate hydrolases"/>
    <property type="match status" value="1"/>
</dbReference>
<proteinExistence type="predicted"/>
<dbReference type="Proteomes" id="UP000243446">
    <property type="component" value="Unassembled WGS sequence"/>
</dbReference>
<dbReference type="PANTHER" id="PTHR13696">
    <property type="entry name" value="P-LOOP CONTAINING NUCLEOSIDE TRIPHOSPHATE HYDROLASE"/>
    <property type="match status" value="1"/>
</dbReference>
<evidence type="ECO:0000313" key="2">
    <source>
        <dbReference type="Proteomes" id="UP000243446"/>
    </source>
</evidence>
<name>A0A2H9YSM9_9GAMM</name>
<evidence type="ECO:0008006" key="3">
    <source>
        <dbReference type="Google" id="ProtNLM"/>
    </source>
</evidence>
<dbReference type="GeneID" id="97176540"/>
<accession>A0A2H9YSM9</accession>
<protein>
    <recommendedName>
        <fullName evidence="3">CobQ/CobB/MinD/ParA nucleotide binding domain-containing protein</fullName>
    </recommendedName>
</protein>
<dbReference type="AlphaFoldDB" id="A0A2H9YSM9"/>
<dbReference type="PANTHER" id="PTHR13696:SF96">
    <property type="entry name" value="COBQ_COBB_MIND_PARA NUCLEOTIDE BINDING DOMAIN-CONTAINING PROTEIN"/>
    <property type="match status" value="1"/>
</dbReference>
<sequence length="218" mass="25079">MSIWVVASRKRGSGKTTIAMYINELLRGQGATLLIDANLEPYGYEWANLKNKQFSFEHLDILKQDGRSLDHRLELLKQQFAYIIVDIDGQDTSALRSVLKHADKLIIPSSINPEDIQLETELVQLAIGIAQYNTQLKIYTVLNKIPEQQQLAEMKQTQHLLKHMPGAQFLNTVIYEHQSYHHLLLNGERICEEQFDSEHDFYKMLQELMQLQASAISA</sequence>
<dbReference type="RefSeq" id="WP_100535138.1">
    <property type="nucleotide sequence ID" value="NZ_CBDBYO010000004.1"/>
</dbReference>
<dbReference type="EMBL" id="PHRG01000003">
    <property type="protein sequence ID" value="PJO75614.1"/>
    <property type="molecule type" value="Genomic_DNA"/>
</dbReference>
<dbReference type="InterPro" id="IPR027417">
    <property type="entry name" value="P-loop_NTPase"/>
</dbReference>
<dbReference type="InterPro" id="IPR050678">
    <property type="entry name" value="DNA_Partitioning_ATPase"/>
</dbReference>
<reference evidence="1 2" key="1">
    <citation type="submission" date="2017-11" db="EMBL/GenBank/DDBJ databases">
        <title>Revising the taxonomy of the Acinetobacter lwoffii group: the description of Acinetobacter pseudolwoffii sp. nov. and emended description of Acinetobacter lwoffii.</title>
        <authorList>
            <person name="Nemec A."/>
            <person name="Radolfova-Krizova L."/>
        </authorList>
    </citation>
    <scope>NUCLEOTIDE SEQUENCE [LARGE SCALE GENOMIC DNA]</scope>
    <source>
        <strain evidence="1 2">ANC 5044</strain>
    </source>
</reference>
<organism evidence="1 2">
    <name type="scientific">Acinetobacter pseudolwoffii</name>
    <dbReference type="NCBI Taxonomy" id="2053287"/>
    <lineage>
        <taxon>Bacteria</taxon>
        <taxon>Pseudomonadati</taxon>
        <taxon>Pseudomonadota</taxon>
        <taxon>Gammaproteobacteria</taxon>
        <taxon>Moraxellales</taxon>
        <taxon>Moraxellaceae</taxon>
        <taxon>Acinetobacter</taxon>
    </lineage>
</organism>
<gene>
    <name evidence="1" type="ORF">CWI32_08830</name>
</gene>